<comment type="caution">
    <text evidence="2">The sequence shown here is derived from an EMBL/GenBank/DDBJ whole genome shotgun (WGS) entry which is preliminary data.</text>
</comment>
<keyword evidence="1" id="KW-1133">Transmembrane helix</keyword>
<reference evidence="2" key="1">
    <citation type="submission" date="2021-01" db="EMBL/GenBank/DDBJ databases">
        <title>Fulvivirga kasyanovii gen. nov., sp nov., a novel member of the phylum Bacteroidetes isolated from seawater in a mussel farm.</title>
        <authorList>
            <person name="Zhao L.-H."/>
            <person name="Wang Z.-J."/>
        </authorList>
    </citation>
    <scope>NUCLEOTIDE SEQUENCE</scope>
    <source>
        <strain evidence="2">2943</strain>
    </source>
</reference>
<keyword evidence="3" id="KW-1185">Reference proteome</keyword>
<dbReference type="EMBL" id="JAESIY010000004">
    <property type="protein sequence ID" value="MBL3656371.1"/>
    <property type="molecule type" value="Genomic_DNA"/>
</dbReference>
<gene>
    <name evidence="2" type="ORF">JL102_09540</name>
</gene>
<keyword evidence="1" id="KW-0812">Transmembrane</keyword>
<dbReference type="AlphaFoldDB" id="A0A937F7D8"/>
<organism evidence="2 3">
    <name type="scientific">Fulvivirga sediminis</name>
    <dbReference type="NCBI Taxonomy" id="2803949"/>
    <lineage>
        <taxon>Bacteria</taxon>
        <taxon>Pseudomonadati</taxon>
        <taxon>Bacteroidota</taxon>
        <taxon>Cytophagia</taxon>
        <taxon>Cytophagales</taxon>
        <taxon>Fulvivirgaceae</taxon>
        <taxon>Fulvivirga</taxon>
    </lineage>
</organism>
<keyword evidence="1" id="KW-0472">Membrane</keyword>
<evidence type="ECO:0000313" key="2">
    <source>
        <dbReference type="EMBL" id="MBL3656371.1"/>
    </source>
</evidence>
<accession>A0A937F7D8</accession>
<name>A0A937F7D8_9BACT</name>
<dbReference type="Proteomes" id="UP000659388">
    <property type="component" value="Unassembled WGS sequence"/>
</dbReference>
<sequence length="51" mass="5986">MIKSEIIWFHLLLGLGIIFYELALNNIIEVTFWTMLTGAEWMVFRKLGLIS</sequence>
<evidence type="ECO:0000313" key="3">
    <source>
        <dbReference type="Proteomes" id="UP000659388"/>
    </source>
</evidence>
<evidence type="ECO:0000256" key="1">
    <source>
        <dbReference type="SAM" id="Phobius"/>
    </source>
</evidence>
<protein>
    <submittedName>
        <fullName evidence="2">Uncharacterized protein</fullName>
    </submittedName>
</protein>
<proteinExistence type="predicted"/>
<feature type="transmembrane region" description="Helical" evidence="1">
    <location>
        <begin position="7"/>
        <end position="28"/>
    </location>
</feature>
<dbReference type="RefSeq" id="WP_202244154.1">
    <property type="nucleotide sequence ID" value="NZ_JAESIY010000004.1"/>
</dbReference>